<organism evidence="1 2">
    <name type="scientific">Puccinia graminis f. sp. tritici</name>
    <dbReference type="NCBI Taxonomy" id="56615"/>
    <lineage>
        <taxon>Eukaryota</taxon>
        <taxon>Fungi</taxon>
        <taxon>Dikarya</taxon>
        <taxon>Basidiomycota</taxon>
        <taxon>Pucciniomycotina</taxon>
        <taxon>Pucciniomycetes</taxon>
        <taxon>Pucciniales</taxon>
        <taxon>Pucciniaceae</taxon>
        <taxon>Puccinia</taxon>
    </lineage>
</organism>
<name>A0A5B0P790_PUCGR</name>
<evidence type="ECO:0000313" key="2">
    <source>
        <dbReference type="Proteomes" id="UP000324748"/>
    </source>
</evidence>
<gene>
    <name evidence="1" type="ORF">PGT21_019149</name>
</gene>
<dbReference type="Proteomes" id="UP000324748">
    <property type="component" value="Unassembled WGS sequence"/>
</dbReference>
<dbReference type="AlphaFoldDB" id="A0A5B0P790"/>
<keyword evidence="2" id="KW-1185">Reference proteome</keyword>
<protein>
    <submittedName>
        <fullName evidence="1">Uncharacterized protein</fullName>
    </submittedName>
</protein>
<evidence type="ECO:0000313" key="1">
    <source>
        <dbReference type="EMBL" id="KAA1096524.1"/>
    </source>
</evidence>
<dbReference type="EMBL" id="VSWC01000067">
    <property type="protein sequence ID" value="KAA1096524.1"/>
    <property type="molecule type" value="Genomic_DNA"/>
</dbReference>
<comment type="caution">
    <text evidence="1">The sequence shown here is derived from an EMBL/GenBank/DDBJ whole genome shotgun (WGS) entry which is preliminary data.</text>
</comment>
<proteinExistence type="predicted"/>
<sequence length="67" mass="7382">MAGRLNLTYIQLFLERIRATGSPISKRKKERKTGVGVEKDSASIFCGLPPSTPVEPIGRESIDRVLP</sequence>
<reference evidence="1 2" key="1">
    <citation type="submission" date="2019-05" db="EMBL/GenBank/DDBJ databases">
        <title>Emergence of the Ug99 lineage of the wheat stem rust pathogen through somatic hybridization.</title>
        <authorList>
            <person name="Li F."/>
            <person name="Upadhyaya N.M."/>
            <person name="Sperschneider J."/>
            <person name="Matny O."/>
            <person name="Nguyen-Phuc H."/>
            <person name="Mago R."/>
            <person name="Raley C."/>
            <person name="Miller M.E."/>
            <person name="Silverstein K.A.T."/>
            <person name="Henningsen E."/>
            <person name="Hirsch C.D."/>
            <person name="Visser B."/>
            <person name="Pretorius Z.A."/>
            <person name="Steffenson B.J."/>
            <person name="Schwessinger B."/>
            <person name="Dodds P.N."/>
            <person name="Figueroa M."/>
        </authorList>
    </citation>
    <scope>NUCLEOTIDE SEQUENCE [LARGE SCALE GENOMIC DNA]</scope>
    <source>
        <strain evidence="1">21-0</strain>
    </source>
</reference>
<accession>A0A5B0P790</accession>